<evidence type="ECO:0000313" key="3">
    <source>
        <dbReference type="EMBL" id="SVC45727.1"/>
    </source>
</evidence>
<dbReference type="AlphaFoldDB" id="A0A382MDE7"/>
<dbReference type="PANTHER" id="PTHR48081:SF33">
    <property type="entry name" value="KYNURENINE FORMAMIDASE"/>
    <property type="match status" value="1"/>
</dbReference>
<organism evidence="3">
    <name type="scientific">marine metagenome</name>
    <dbReference type="NCBI Taxonomy" id="408172"/>
    <lineage>
        <taxon>unclassified sequences</taxon>
        <taxon>metagenomes</taxon>
        <taxon>ecological metagenomes</taxon>
    </lineage>
</organism>
<name>A0A382MDE7_9ZZZZ</name>
<proteinExistence type="predicted"/>
<dbReference type="GO" id="GO:0016787">
    <property type="term" value="F:hydrolase activity"/>
    <property type="evidence" value="ECO:0007669"/>
    <property type="project" value="UniProtKB-KW"/>
</dbReference>
<accession>A0A382MDE7</accession>
<protein>
    <recommendedName>
        <fullName evidence="2">BD-FAE-like domain-containing protein</fullName>
    </recommendedName>
</protein>
<dbReference type="EMBL" id="UINC01092282">
    <property type="protein sequence ID" value="SVC45727.1"/>
    <property type="molecule type" value="Genomic_DNA"/>
</dbReference>
<reference evidence="3" key="1">
    <citation type="submission" date="2018-05" db="EMBL/GenBank/DDBJ databases">
        <authorList>
            <person name="Lanie J.A."/>
            <person name="Ng W.-L."/>
            <person name="Kazmierczak K.M."/>
            <person name="Andrzejewski T.M."/>
            <person name="Davidsen T.M."/>
            <person name="Wayne K.J."/>
            <person name="Tettelin H."/>
            <person name="Glass J.I."/>
            <person name="Rusch D."/>
            <person name="Podicherti R."/>
            <person name="Tsui H.-C.T."/>
            <person name="Winkler M.E."/>
        </authorList>
    </citation>
    <scope>NUCLEOTIDE SEQUENCE</scope>
</reference>
<feature type="domain" description="BD-FAE-like" evidence="2">
    <location>
        <begin position="72"/>
        <end position="202"/>
    </location>
</feature>
<dbReference type="Gene3D" id="3.40.50.1820">
    <property type="entry name" value="alpha/beta hydrolase"/>
    <property type="match status" value="1"/>
</dbReference>
<dbReference type="InterPro" id="IPR050300">
    <property type="entry name" value="GDXG_lipolytic_enzyme"/>
</dbReference>
<evidence type="ECO:0000259" key="2">
    <source>
        <dbReference type="Pfam" id="PF20434"/>
    </source>
</evidence>
<dbReference type="Pfam" id="PF20434">
    <property type="entry name" value="BD-FAE"/>
    <property type="match status" value="1"/>
</dbReference>
<sequence length="269" mass="30048">MPIDGSIRVARVYRSFNQEALDREYSPSSCVDDLMVYIDDYLQSSQAAKQAAVLNGSAALELAYGPLASQRMDVFLPETTAAAVNLYIHGGYWQELSKDYACFSAPTFQRRECALAALGYSLAPQRRLTDIVEECRCAVEWLYLNADDLAIDRDRIHISGSSAGAHLAMMLYTTDWHKRALPHDVIKGVCAVSGIYDLEPVRLSYVNSELHMDQQEAHANSPMHLEPSALSPVIMAYGGNETSEFKRQSNEYREKLEGIGVPVEFRQIN</sequence>
<feature type="non-terminal residue" evidence="3">
    <location>
        <position position="269"/>
    </location>
</feature>
<dbReference type="SUPFAM" id="SSF53474">
    <property type="entry name" value="alpha/beta-Hydrolases"/>
    <property type="match status" value="1"/>
</dbReference>
<dbReference type="InterPro" id="IPR049492">
    <property type="entry name" value="BD-FAE-like_dom"/>
</dbReference>
<gene>
    <name evidence="3" type="ORF">METZ01_LOCUS298581</name>
</gene>
<keyword evidence="1" id="KW-0378">Hydrolase</keyword>
<dbReference type="InterPro" id="IPR029058">
    <property type="entry name" value="AB_hydrolase_fold"/>
</dbReference>
<evidence type="ECO:0000256" key="1">
    <source>
        <dbReference type="ARBA" id="ARBA00022801"/>
    </source>
</evidence>
<dbReference type="PANTHER" id="PTHR48081">
    <property type="entry name" value="AB HYDROLASE SUPERFAMILY PROTEIN C4A8.06C"/>
    <property type="match status" value="1"/>
</dbReference>